<keyword evidence="6" id="KW-0809">Transit peptide</keyword>
<protein>
    <submittedName>
        <fullName evidence="11">Acyl carrier protein</fullName>
    </submittedName>
</protein>
<evidence type="ECO:0000313" key="11">
    <source>
        <dbReference type="EMBL" id="RIV18682.1"/>
    </source>
</evidence>
<dbReference type="SUPFAM" id="SSF47336">
    <property type="entry name" value="ACP-like"/>
    <property type="match status" value="1"/>
</dbReference>
<evidence type="ECO:0000256" key="4">
    <source>
        <dbReference type="ARBA" id="ARBA00022553"/>
    </source>
</evidence>
<accession>A0A418LZG6</accession>
<keyword evidence="9" id="KW-0275">Fatty acid biosynthesis</keyword>
<dbReference type="Gene3D" id="1.10.1200.10">
    <property type="entry name" value="ACP-like"/>
    <property type="match status" value="1"/>
</dbReference>
<evidence type="ECO:0000256" key="7">
    <source>
        <dbReference type="ARBA" id="ARBA00022982"/>
    </source>
</evidence>
<feature type="domain" description="Carrier" evidence="10">
    <location>
        <begin position="1"/>
        <end position="77"/>
    </location>
</feature>
<dbReference type="AlphaFoldDB" id="A0A418LZG6"/>
<keyword evidence="7" id="KW-0249">Electron transport</keyword>
<proteinExistence type="predicted"/>
<evidence type="ECO:0000256" key="6">
    <source>
        <dbReference type="ARBA" id="ARBA00022946"/>
    </source>
</evidence>
<evidence type="ECO:0000256" key="8">
    <source>
        <dbReference type="ARBA" id="ARBA00023098"/>
    </source>
</evidence>
<evidence type="ECO:0000256" key="5">
    <source>
        <dbReference type="ARBA" id="ARBA00022832"/>
    </source>
</evidence>
<name>A0A418LZG6_9BACT</name>
<gene>
    <name evidence="11" type="ORF">DYU11_27315</name>
</gene>
<keyword evidence="5" id="KW-0276">Fatty acid metabolism</keyword>
<evidence type="ECO:0000256" key="1">
    <source>
        <dbReference type="ARBA" id="ARBA00022448"/>
    </source>
</evidence>
<dbReference type="EMBL" id="QXED01000010">
    <property type="protein sequence ID" value="RIV18682.1"/>
    <property type="molecule type" value="Genomic_DNA"/>
</dbReference>
<dbReference type="Proteomes" id="UP000283523">
    <property type="component" value="Unassembled WGS sequence"/>
</dbReference>
<keyword evidence="1" id="KW-0813">Transport</keyword>
<dbReference type="GO" id="GO:0000035">
    <property type="term" value="F:acyl binding"/>
    <property type="evidence" value="ECO:0007669"/>
    <property type="project" value="TreeGrafter"/>
</dbReference>
<keyword evidence="8" id="KW-0443">Lipid metabolism</keyword>
<dbReference type="Pfam" id="PF00550">
    <property type="entry name" value="PP-binding"/>
    <property type="match status" value="1"/>
</dbReference>
<evidence type="ECO:0000256" key="2">
    <source>
        <dbReference type="ARBA" id="ARBA00022450"/>
    </source>
</evidence>
<dbReference type="InterPro" id="IPR006162">
    <property type="entry name" value="Ppantetheine_attach_site"/>
</dbReference>
<dbReference type="InterPro" id="IPR009081">
    <property type="entry name" value="PP-bd_ACP"/>
</dbReference>
<keyword evidence="2" id="KW-0596">Phosphopantetheine</keyword>
<evidence type="ECO:0000256" key="3">
    <source>
        <dbReference type="ARBA" id="ARBA00022516"/>
    </source>
</evidence>
<comment type="caution">
    <text evidence="11">The sequence shown here is derived from an EMBL/GenBank/DDBJ whole genome shotgun (WGS) entry which is preliminary data.</text>
</comment>
<dbReference type="PANTHER" id="PTHR20863">
    <property type="entry name" value="ACYL CARRIER PROTEIN"/>
    <property type="match status" value="1"/>
</dbReference>
<sequence length="85" mass="9769">MKERVIQLLKNFGIQESALVEQAGRPLHFNRDLGFDSLDSVDLIMQLEQEFGIRIPDEDYPKLTTLQGVYDYLQNEQQVAEAEVA</sequence>
<organism evidence="11 12">
    <name type="scientific">Fibrisoma montanum</name>
    <dbReference type="NCBI Taxonomy" id="2305895"/>
    <lineage>
        <taxon>Bacteria</taxon>
        <taxon>Pseudomonadati</taxon>
        <taxon>Bacteroidota</taxon>
        <taxon>Cytophagia</taxon>
        <taxon>Cytophagales</taxon>
        <taxon>Spirosomataceae</taxon>
        <taxon>Fibrisoma</taxon>
    </lineage>
</organism>
<dbReference type="InterPro" id="IPR036736">
    <property type="entry name" value="ACP-like_sf"/>
</dbReference>
<dbReference type="OrthoDB" id="9804551at2"/>
<keyword evidence="12" id="KW-1185">Reference proteome</keyword>
<reference evidence="11 12" key="1">
    <citation type="submission" date="2018-08" db="EMBL/GenBank/DDBJ databases">
        <title>Fibrisoma montanum sp. nov., isolated from Danxia mountain soil.</title>
        <authorList>
            <person name="Huang Y."/>
        </authorList>
    </citation>
    <scope>NUCLEOTIDE SEQUENCE [LARGE SCALE GENOMIC DNA]</scope>
    <source>
        <strain evidence="11 12">HYT19</strain>
    </source>
</reference>
<keyword evidence="3" id="KW-0444">Lipid biosynthesis</keyword>
<dbReference type="RefSeq" id="WP_119670920.1">
    <property type="nucleotide sequence ID" value="NZ_QXED01000010.1"/>
</dbReference>
<evidence type="ECO:0000256" key="9">
    <source>
        <dbReference type="ARBA" id="ARBA00023160"/>
    </source>
</evidence>
<dbReference type="PROSITE" id="PS00012">
    <property type="entry name" value="PHOSPHOPANTETHEINE"/>
    <property type="match status" value="1"/>
</dbReference>
<dbReference type="InterPro" id="IPR003231">
    <property type="entry name" value="ACP"/>
</dbReference>
<evidence type="ECO:0000259" key="10">
    <source>
        <dbReference type="PROSITE" id="PS50075"/>
    </source>
</evidence>
<evidence type="ECO:0000313" key="12">
    <source>
        <dbReference type="Proteomes" id="UP000283523"/>
    </source>
</evidence>
<dbReference type="PROSITE" id="PS50075">
    <property type="entry name" value="CARRIER"/>
    <property type="match status" value="1"/>
</dbReference>
<dbReference type="GO" id="GO:0000036">
    <property type="term" value="F:acyl carrier activity"/>
    <property type="evidence" value="ECO:0007669"/>
    <property type="project" value="TreeGrafter"/>
</dbReference>
<dbReference type="PANTHER" id="PTHR20863:SF28">
    <property type="entry name" value="ACYL CARRIER PROTEIN, MITOCHONDRIAL"/>
    <property type="match status" value="1"/>
</dbReference>
<keyword evidence="4" id="KW-0597">Phosphoprotein</keyword>